<proteinExistence type="predicted"/>
<gene>
    <name evidence="2" type="ORF">NQT62_10590</name>
</gene>
<feature type="compositionally biased region" description="Low complexity" evidence="1">
    <location>
        <begin position="106"/>
        <end position="126"/>
    </location>
</feature>
<comment type="caution">
    <text evidence="2">The sequence shown here is derived from an EMBL/GenBank/DDBJ whole genome shotgun (WGS) entry which is preliminary data.</text>
</comment>
<evidence type="ECO:0000313" key="3">
    <source>
        <dbReference type="Proteomes" id="UP001204142"/>
    </source>
</evidence>
<dbReference type="PROSITE" id="PS51257">
    <property type="entry name" value="PROKAR_LIPOPROTEIN"/>
    <property type="match status" value="1"/>
</dbReference>
<dbReference type="Proteomes" id="UP001204142">
    <property type="component" value="Unassembled WGS sequence"/>
</dbReference>
<feature type="region of interest" description="Disordered" evidence="1">
    <location>
        <begin position="92"/>
        <end position="189"/>
    </location>
</feature>
<sequence length="189" mass="20042">MRKLKLFMVAGAATMLSSCDLSQIPGLDGKLSIEDSKAIGAACRHSGRALEDCFAMNPKSHPAGVFDGWRDMNDYMIANQIDVVKPEIQSSAYRPEHAEKTPVVNGSAAESSASASTPASDGDSSPGVPRQRWQPKTAVPDSPTAAKKPDSVAGENGSAKEGGAVEPKSDPKPDKARPWERKKDAHSRT</sequence>
<dbReference type="EMBL" id="JANIGO010000003">
    <property type="protein sequence ID" value="MCQ8896877.1"/>
    <property type="molecule type" value="Genomic_DNA"/>
</dbReference>
<keyword evidence="3" id="KW-1185">Reference proteome</keyword>
<organism evidence="2 3">
    <name type="scientific">Limnobacter humi</name>
    <dbReference type="NCBI Taxonomy" id="1778671"/>
    <lineage>
        <taxon>Bacteria</taxon>
        <taxon>Pseudomonadati</taxon>
        <taxon>Pseudomonadota</taxon>
        <taxon>Betaproteobacteria</taxon>
        <taxon>Burkholderiales</taxon>
        <taxon>Burkholderiaceae</taxon>
        <taxon>Limnobacter</taxon>
    </lineage>
</organism>
<name>A0ABT1WH80_9BURK</name>
<feature type="compositionally biased region" description="Basic and acidic residues" evidence="1">
    <location>
        <begin position="167"/>
        <end position="189"/>
    </location>
</feature>
<dbReference type="RefSeq" id="WP_256764668.1">
    <property type="nucleotide sequence ID" value="NZ_JANIGO010000003.1"/>
</dbReference>
<evidence type="ECO:0000313" key="2">
    <source>
        <dbReference type="EMBL" id="MCQ8896877.1"/>
    </source>
</evidence>
<reference evidence="2 3" key="1">
    <citation type="submission" date="2022-07" db="EMBL/GenBank/DDBJ databases">
        <authorList>
            <person name="Xamxidin M."/>
            <person name="Wu M."/>
        </authorList>
    </citation>
    <scope>NUCLEOTIDE SEQUENCE [LARGE SCALE GENOMIC DNA]</scope>
    <source>
        <strain evidence="2 3">NBRC 111650</strain>
    </source>
</reference>
<evidence type="ECO:0000256" key="1">
    <source>
        <dbReference type="SAM" id="MobiDB-lite"/>
    </source>
</evidence>
<evidence type="ECO:0008006" key="4">
    <source>
        <dbReference type="Google" id="ProtNLM"/>
    </source>
</evidence>
<accession>A0ABT1WH80</accession>
<protein>
    <recommendedName>
        <fullName evidence="4">Lipoprotein</fullName>
    </recommendedName>
</protein>